<dbReference type="Proteomes" id="UP001305779">
    <property type="component" value="Unassembled WGS sequence"/>
</dbReference>
<dbReference type="InterPro" id="IPR021514">
    <property type="entry name" value="DUF3176"/>
</dbReference>
<feature type="transmembrane region" description="Helical" evidence="1">
    <location>
        <begin position="511"/>
        <end position="533"/>
    </location>
</feature>
<reference evidence="2 3" key="1">
    <citation type="journal article" date="2023" name="G3 (Bethesda)">
        <title>A chromosome-level genome assembly of Zasmidium syzygii isolated from banana leaves.</title>
        <authorList>
            <person name="van Westerhoven A.C."/>
            <person name="Mehrabi R."/>
            <person name="Talebi R."/>
            <person name="Steentjes M.B.F."/>
            <person name="Corcolon B."/>
            <person name="Chong P.A."/>
            <person name="Kema G.H.J."/>
            <person name="Seidl M.F."/>
        </authorList>
    </citation>
    <scope>NUCLEOTIDE SEQUENCE [LARGE SCALE GENOMIC DNA]</scope>
    <source>
        <strain evidence="2 3">P124</strain>
    </source>
</reference>
<evidence type="ECO:0000313" key="3">
    <source>
        <dbReference type="Proteomes" id="UP001305779"/>
    </source>
</evidence>
<dbReference type="EMBL" id="JAXOVC010000012">
    <property type="protein sequence ID" value="KAK4495451.1"/>
    <property type="molecule type" value="Genomic_DNA"/>
</dbReference>
<dbReference type="PANTHER" id="PTHR35394">
    <property type="entry name" value="DUF3176 DOMAIN-CONTAINING PROTEIN"/>
    <property type="match status" value="1"/>
</dbReference>
<evidence type="ECO:0000256" key="1">
    <source>
        <dbReference type="SAM" id="Phobius"/>
    </source>
</evidence>
<dbReference type="PANTHER" id="PTHR35394:SF5">
    <property type="entry name" value="DUF3176 DOMAIN-CONTAINING PROTEIN"/>
    <property type="match status" value="1"/>
</dbReference>
<feature type="transmembrane region" description="Helical" evidence="1">
    <location>
        <begin position="169"/>
        <end position="187"/>
    </location>
</feature>
<keyword evidence="3" id="KW-1185">Reference proteome</keyword>
<keyword evidence="1" id="KW-1133">Transmembrane helix</keyword>
<accession>A0ABR0E201</accession>
<feature type="transmembrane region" description="Helical" evidence="1">
    <location>
        <begin position="102"/>
        <end position="123"/>
    </location>
</feature>
<sequence length="588" mass="64595">MASYAPVPPAPPVYAAVDEPHKPYNPPLQSFHIDTHNLDYRQSQGSTLPPRTKGSRSFKHAFSNLWLFEFFCWLVTLACFAGIIAVLVSFDGQPVPNWKWGITLPTVVSLISSVATFSLAVPIDEGLGQLKWLWFRKTRPLSDFETIDDAAGGPSGSAMLILKFKGGPLAFSGALLTILLLAISPFVQQVLSTELQAVPKNEASLPIAHTYLNDTNTVDVDLSMKAAIMNGLLSFGEASPYLFEVPAQCPTGNCTWPNYKSLSVCSQCADLTKRLQTQPANSSTNYSLPNGVSLIQDPIAIGVSMTVNNTLANASLTSIAFKDRLNDSMPLADVFVILANYTWDGLGDTPDKLNLGPYAAECILELCVQEYSAISKNGTFHETPVGRPMHLDAGANRDVVDMGTHSLAYYYVTQDGKNYTIGESAMKGFWFYFTTLFTGSVAQYNSASAQPEWPSDLTQSIFQHLNATPHTLDAMFANIAASATLNLRTRPDAEIWRGDALYQQAIVTVRWLWMILPLALLILTLVFLLSVAVQTRLAGMQTWKTSSVAQLFALQGLRDKKEMEAVAERMYVKMGRDGRGEWVLQSRM</sequence>
<keyword evidence="1" id="KW-0472">Membrane</keyword>
<organism evidence="2 3">
    <name type="scientific">Zasmidium cellare</name>
    <name type="common">Wine cellar mold</name>
    <name type="synonym">Racodium cellare</name>
    <dbReference type="NCBI Taxonomy" id="395010"/>
    <lineage>
        <taxon>Eukaryota</taxon>
        <taxon>Fungi</taxon>
        <taxon>Dikarya</taxon>
        <taxon>Ascomycota</taxon>
        <taxon>Pezizomycotina</taxon>
        <taxon>Dothideomycetes</taxon>
        <taxon>Dothideomycetidae</taxon>
        <taxon>Mycosphaerellales</taxon>
        <taxon>Mycosphaerellaceae</taxon>
        <taxon>Zasmidium</taxon>
    </lineage>
</organism>
<name>A0ABR0E201_ZASCE</name>
<proteinExistence type="predicted"/>
<feature type="transmembrane region" description="Helical" evidence="1">
    <location>
        <begin position="65"/>
        <end position="90"/>
    </location>
</feature>
<keyword evidence="1" id="KW-0812">Transmembrane</keyword>
<evidence type="ECO:0000313" key="2">
    <source>
        <dbReference type="EMBL" id="KAK4495451.1"/>
    </source>
</evidence>
<gene>
    <name evidence="2" type="ORF">PRZ48_013782</name>
</gene>
<evidence type="ECO:0008006" key="4">
    <source>
        <dbReference type="Google" id="ProtNLM"/>
    </source>
</evidence>
<comment type="caution">
    <text evidence="2">The sequence shown here is derived from an EMBL/GenBank/DDBJ whole genome shotgun (WGS) entry which is preliminary data.</text>
</comment>
<dbReference type="Pfam" id="PF11374">
    <property type="entry name" value="DUF3176"/>
    <property type="match status" value="1"/>
</dbReference>
<protein>
    <recommendedName>
        <fullName evidence="4">DUF3176 domain containing protein</fullName>
    </recommendedName>
</protein>